<dbReference type="PANTHER" id="PTHR33204">
    <property type="entry name" value="TRANSCRIPTIONAL REGULATOR, MARR FAMILY"/>
    <property type="match status" value="1"/>
</dbReference>
<dbReference type="RefSeq" id="WP_124079799.1">
    <property type="nucleotide sequence ID" value="NZ_UWPJ01000018.1"/>
</dbReference>
<dbReference type="Proteomes" id="UP000277294">
    <property type="component" value="Unassembled WGS sequence"/>
</dbReference>
<reference evidence="6 7" key="1">
    <citation type="submission" date="2018-10" db="EMBL/GenBank/DDBJ databases">
        <authorList>
            <person name="Criscuolo A."/>
        </authorList>
    </citation>
    <scope>NUCLEOTIDE SEQUENCE [LARGE SCALE GENOMIC DNA]</scope>
    <source>
        <strain evidence="6">DnA1</strain>
    </source>
</reference>
<dbReference type="Gene3D" id="1.10.10.10">
    <property type="entry name" value="Winged helix-like DNA-binding domain superfamily/Winged helix DNA-binding domain"/>
    <property type="match status" value="1"/>
</dbReference>
<dbReference type="InterPro" id="IPR036390">
    <property type="entry name" value="WH_DNA-bd_sf"/>
</dbReference>
<evidence type="ECO:0000259" key="5">
    <source>
        <dbReference type="PROSITE" id="PS51118"/>
    </source>
</evidence>
<dbReference type="Pfam" id="PF01638">
    <property type="entry name" value="HxlR"/>
    <property type="match status" value="1"/>
</dbReference>
<feature type="region of interest" description="Disordered" evidence="4">
    <location>
        <begin position="154"/>
        <end position="174"/>
    </location>
</feature>
<dbReference type="GO" id="GO:0003677">
    <property type="term" value="F:DNA binding"/>
    <property type="evidence" value="ECO:0007669"/>
    <property type="project" value="UniProtKB-KW"/>
</dbReference>
<protein>
    <submittedName>
        <fullName evidence="6">Putative HTH-type transcriptional regulator YybR</fullName>
    </submittedName>
</protein>
<name>A0A3P4B1X3_9BURK</name>
<evidence type="ECO:0000313" key="7">
    <source>
        <dbReference type="Proteomes" id="UP000277294"/>
    </source>
</evidence>
<dbReference type="OrthoDB" id="9807069at2"/>
<evidence type="ECO:0000256" key="4">
    <source>
        <dbReference type="SAM" id="MobiDB-lite"/>
    </source>
</evidence>
<dbReference type="InterPro" id="IPR036388">
    <property type="entry name" value="WH-like_DNA-bd_sf"/>
</dbReference>
<dbReference type="SUPFAM" id="SSF46785">
    <property type="entry name" value="Winged helix' DNA-binding domain"/>
    <property type="match status" value="1"/>
</dbReference>
<dbReference type="AlphaFoldDB" id="A0A3P4B1X3"/>
<dbReference type="PROSITE" id="PS51118">
    <property type="entry name" value="HTH_HXLR"/>
    <property type="match status" value="1"/>
</dbReference>
<dbReference type="InterPro" id="IPR002577">
    <property type="entry name" value="HTH_HxlR"/>
</dbReference>
<gene>
    <name evidence="6" type="primary">yybR</name>
    <name evidence="6" type="ORF">PIGHUM_02355</name>
</gene>
<keyword evidence="1" id="KW-0805">Transcription regulation</keyword>
<keyword evidence="7" id="KW-1185">Reference proteome</keyword>
<feature type="compositionally biased region" description="Basic and acidic residues" evidence="4">
    <location>
        <begin position="163"/>
        <end position="174"/>
    </location>
</feature>
<sequence length="174" mass="19065">MPPHSPSSPTTDPAGSRHASLPQAPALAAGSERQTTLGERIRQGELMSPDCPSRSVLMHVTSRWGVLLLVALQAGTHRFSELRRRVGGVSEKMLAQTLQALETDGFVARVVHPDKPPRVEYALTDIGMEVARHVAGLADWIEVNLPRIQENRHRAQAAASRSDQAEPARRVHRI</sequence>
<dbReference type="PANTHER" id="PTHR33204:SF37">
    <property type="entry name" value="HTH-TYPE TRANSCRIPTIONAL REGULATOR YODB"/>
    <property type="match status" value="1"/>
</dbReference>
<accession>A0A3P4B1X3</accession>
<evidence type="ECO:0000256" key="1">
    <source>
        <dbReference type="ARBA" id="ARBA00023015"/>
    </source>
</evidence>
<dbReference type="EMBL" id="UWPJ01000018">
    <property type="protein sequence ID" value="VCU70287.1"/>
    <property type="molecule type" value="Genomic_DNA"/>
</dbReference>
<evidence type="ECO:0000313" key="6">
    <source>
        <dbReference type="EMBL" id="VCU70287.1"/>
    </source>
</evidence>
<feature type="region of interest" description="Disordered" evidence="4">
    <location>
        <begin position="1"/>
        <end position="35"/>
    </location>
</feature>
<keyword evidence="3" id="KW-0804">Transcription</keyword>
<keyword evidence="2" id="KW-0238">DNA-binding</keyword>
<evidence type="ECO:0000256" key="2">
    <source>
        <dbReference type="ARBA" id="ARBA00023125"/>
    </source>
</evidence>
<organism evidence="6 7">
    <name type="scientific">Pigmentiphaga humi</name>
    <dbReference type="NCBI Taxonomy" id="2478468"/>
    <lineage>
        <taxon>Bacteria</taxon>
        <taxon>Pseudomonadati</taxon>
        <taxon>Pseudomonadota</taxon>
        <taxon>Betaproteobacteria</taxon>
        <taxon>Burkholderiales</taxon>
        <taxon>Alcaligenaceae</taxon>
        <taxon>Pigmentiphaga</taxon>
    </lineage>
</organism>
<feature type="domain" description="HTH hxlR-type" evidence="5">
    <location>
        <begin position="51"/>
        <end position="149"/>
    </location>
</feature>
<evidence type="ECO:0000256" key="3">
    <source>
        <dbReference type="ARBA" id="ARBA00023163"/>
    </source>
</evidence>
<proteinExistence type="predicted"/>